<dbReference type="InterPro" id="IPR010499">
    <property type="entry name" value="AraC_E-bd"/>
</dbReference>
<evidence type="ECO:0000256" key="1">
    <source>
        <dbReference type="SAM" id="Phobius"/>
    </source>
</evidence>
<name>A0ABW3XY85_9FLAO</name>
<feature type="domain" description="AraC effector-binding" evidence="2">
    <location>
        <begin position="199"/>
        <end position="339"/>
    </location>
</feature>
<proteinExistence type="predicted"/>
<dbReference type="Gene3D" id="3.30.530.20">
    <property type="match status" value="1"/>
</dbReference>
<dbReference type="Pfam" id="PF06445">
    <property type="entry name" value="GyrI-like"/>
    <property type="match status" value="1"/>
</dbReference>
<dbReference type="InterPro" id="IPR023393">
    <property type="entry name" value="START-like_dom_sf"/>
</dbReference>
<dbReference type="SUPFAM" id="SSF55961">
    <property type="entry name" value="Bet v1-like"/>
    <property type="match status" value="1"/>
</dbReference>
<gene>
    <name evidence="3" type="ORF">ACFQ39_02850</name>
</gene>
<evidence type="ECO:0000313" key="3">
    <source>
        <dbReference type="EMBL" id="MFD1314541.1"/>
    </source>
</evidence>
<feature type="transmembrane region" description="Helical" evidence="1">
    <location>
        <begin position="6"/>
        <end position="25"/>
    </location>
</feature>
<protein>
    <submittedName>
        <fullName evidence="3">GyrI-like domain-containing protein</fullName>
    </submittedName>
</protein>
<keyword evidence="1" id="KW-0472">Membrane</keyword>
<dbReference type="InterPro" id="IPR011256">
    <property type="entry name" value="Reg_factor_effector_dom_sf"/>
</dbReference>
<reference evidence="4" key="1">
    <citation type="journal article" date="2019" name="Int. J. Syst. Evol. Microbiol.">
        <title>The Global Catalogue of Microorganisms (GCM) 10K type strain sequencing project: providing services to taxonomists for standard genome sequencing and annotation.</title>
        <authorList>
            <consortium name="The Broad Institute Genomics Platform"/>
            <consortium name="The Broad Institute Genome Sequencing Center for Infectious Disease"/>
            <person name="Wu L."/>
            <person name="Ma J."/>
        </authorList>
    </citation>
    <scope>NUCLEOTIDE SEQUENCE [LARGE SCALE GENOMIC DNA]</scope>
    <source>
        <strain evidence="4">CCUG 61485</strain>
    </source>
</reference>
<dbReference type="CDD" id="cd07818">
    <property type="entry name" value="SRPBCC_1"/>
    <property type="match status" value="1"/>
</dbReference>
<evidence type="ECO:0000259" key="2">
    <source>
        <dbReference type="SMART" id="SM00871"/>
    </source>
</evidence>
<dbReference type="InterPro" id="IPR029442">
    <property type="entry name" value="GyrI-like"/>
</dbReference>
<keyword evidence="1" id="KW-1133">Transmembrane helix</keyword>
<accession>A0ABW3XY85</accession>
<organism evidence="3 4">
    <name type="scientific">Namhaeicola litoreus</name>
    <dbReference type="NCBI Taxonomy" id="1052145"/>
    <lineage>
        <taxon>Bacteria</taxon>
        <taxon>Pseudomonadati</taxon>
        <taxon>Bacteroidota</taxon>
        <taxon>Flavobacteriia</taxon>
        <taxon>Flavobacteriales</taxon>
        <taxon>Flavobacteriaceae</taxon>
        <taxon>Namhaeicola</taxon>
    </lineage>
</organism>
<evidence type="ECO:0000313" key="4">
    <source>
        <dbReference type="Proteomes" id="UP001597201"/>
    </source>
</evidence>
<dbReference type="Gene3D" id="3.20.80.10">
    <property type="entry name" value="Regulatory factor, effector binding domain"/>
    <property type="match status" value="1"/>
</dbReference>
<dbReference type="Pfam" id="PF10604">
    <property type="entry name" value="Polyketide_cyc2"/>
    <property type="match status" value="1"/>
</dbReference>
<dbReference type="InterPro" id="IPR019587">
    <property type="entry name" value="Polyketide_cyclase/dehydratase"/>
</dbReference>
<dbReference type="SUPFAM" id="SSF55136">
    <property type="entry name" value="Probable bacterial effector-binding domain"/>
    <property type="match status" value="1"/>
</dbReference>
<comment type="caution">
    <text evidence="3">The sequence shown here is derived from an EMBL/GenBank/DDBJ whole genome shotgun (WGS) entry which is preliminary data.</text>
</comment>
<dbReference type="SMART" id="SM00871">
    <property type="entry name" value="AraC_E_bind"/>
    <property type="match status" value="1"/>
</dbReference>
<keyword evidence="4" id="KW-1185">Reference proteome</keyword>
<dbReference type="RefSeq" id="WP_377176245.1">
    <property type="nucleotide sequence ID" value="NZ_JBHTMY010000002.1"/>
</dbReference>
<dbReference type="EMBL" id="JBHTMY010000002">
    <property type="protein sequence ID" value="MFD1314541.1"/>
    <property type="molecule type" value="Genomic_DNA"/>
</dbReference>
<sequence length="347" mass="39205">MKILKYILLLILILIVIGAIYLATLDGKYEVTRSRVINAESELVFNELNDYKNWEAWGPWYEQDSTIQETYPANTVGEGASYSWTGKDGKGMMKTISVDKPNRIDQEIVFETPFGDMLSENDWILEKVDGGTKLTWTMKGELGFFSRFMAGSMEENMGPMEERGLELLDNTIQKKVKEFSITHNGLVDYSGGFFLFTTTSSSIEEIGAKYPLMMLKVNNFVNTNNVRTTGSPFTIYHKFDEEGGTAMYSVCYPISEKMITPIGSDIVSGFMERGMYFKTTLKGGYENSENAWTEAYDEAAKLPDYDIDDKGEPFEIYVNSPINTPNPADLITEIYIPVKENAISLTE</sequence>
<keyword evidence="1" id="KW-0812">Transmembrane</keyword>
<dbReference type="Proteomes" id="UP001597201">
    <property type="component" value="Unassembled WGS sequence"/>
</dbReference>